<feature type="compositionally biased region" description="Basic and acidic residues" evidence="1">
    <location>
        <begin position="344"/>
        <end position="379"/>
    </location>
</feature>
<feature type="region of interest" description="Disordered" evidence="1">
    <location>
        <begin position="784"/>
        <end position="837"/>
    </location>
</feature>
<evidence type="ECO:0000313" key="3">
    <source>
        <dbReference type="Proteomes" id="UP000001514"/>
    </source>
</evidence>
<feature type="region of interest" description="Disordered" evidence="1">
    <location>
        <begin position="322"/>
        <end position="391"/>
    </location>
</feature>
<dbReference type="Gramene" id="EFJ06279">
    <property type="protein sequence ID" value="EFJ06279"/>
    <property type="gene ID" value="SELMODRAFT_430862"/>
</dbReference>
<feature type="compositionally biased region" description="Basic residues" evidence="1">
    <location>
        <begin position="105"/>
        <end position="118"/>
    </location>
</feature>
<evidence type="ECO:0000313" key="2">
    <source>
        <dbReference type="EMBL" id="EFJ06279.1"/>
    </source>
</evidence>
<feature type="region of interest" description="Disordered" evidence="1">
    <location>
        <begin position="749"/>
        <end position="768"/>
    </location>
</feature>
<keyword evidence="3" id="KW-1185">Reference proteome</keyword>
<feature type="compositionally biased region" description="Pro residues" evidence="1">
    <location>
        <begin position="808"/>
        <end position="820"/>
    </location>
</feature>
<feature type="region of interest" description="Disordered" evidence="1">
    <location>
        <begin position="225"/>
        <end position="290"/>
    </location>
</feature>
<reference evidence="2 3" key="1">
    <citation type="journal article" date="2011" name="Science">
        <title>The Selaginella genome identifies genetic changes associated with the evolution of vascular plants.</title>
        <authorList>
            <person name="Banks J.A."/>
            <person name="Nishiyama T."/>
            <person name="Hasebe M."/>
            <person name="Bowman J.L."/>
            <person name="Gribskov M."/>
            <person name="dePamphilis C."/>
            <person name="Albert V.A."/>
            <person name="Aono N."/>
            <person name="Aoyama T."/>
            <person name="Ambrose B.A."/>
            <person name="Ashton N.W."/>
            <person name="Axtell M.J."/>
            <person name="Barker E."/>
            <person name="Barker M.S."/>
            <person name="Bennetzen J.L."/>
            <person name="Bonawitz N.D."/>
            <person name="Chapple C."/>
            <person name="Cheng C."/>
            <person name="Correa L.G."/>
            <person name="Dacre M."/>
            <person name="DeBarry J."/>
            <person name="Dreyer I."/>
            <person name="Elias M."/>
            <person name="Engstrom E.M."/>
            <person name="Estelle M."/>
            <person name="Feng L."/>
            <person name="Finet C."/>
            <person name="Floyd S.K."/>
            <person name="Frommer W.B."/>
            <person name="Fujita T."/>
            <person name="Gramzow L."/>
            <person name="Gutensohn M."/>
            <person name="Harholt J."/>
            <person name="Hattori M."/>
            <person name="Heyl A."/>
            <person name="Hirai T."/>
            <person name="Hiwatashi Y."/>
            <person name="Ishikawa M."/>
            <person name="Iwata M."/>
            <person name="Karol K.G."/>
            <person name="Koehler B."/>
            <person name="Kolukisaoglu U."/>
            <person name="Kubo M."/>
            <person name="Kurata T."/>
            <person name="Lalonde S."/>
            <person name="Li K."/>
            <person name="Li Y."/>
            <person name="Litt A."/>
            <person name="Lyons E."/>
            <person name="Manning G."/>
            <person name="Maruyama T."/>
            <person name="Michael T.P."/>
            <person name="Mikami K."/>
            <person name="Miyazaki S."/>
            <person name="Morinaga S."/>
            <person name="Murata T."/>
            <person name="Mueller-Roeber B."/>
            <person name="Nelson D.R."/>
            <person name="Obara M."/>
            <person name="Oguri Y."/>
            <person name="Olmstead R.G."/>
            <person name="Onodera N."/>
            <person name="Petersen B.L."/>
            <person name="Pils B."/>
            <person name="Prigge M."/>
            <person name="Rensing S.A."/>
            <person name="Riano-Pachon D.M."/>
            <person name="Roberts A.W."/>
            <person name="Sato Y."/>
            <person name="Scheller H.V."/>
            <person name="Schulz B."/>
            <person name="Schulz C."/>
            <person name="Shakirov E.V."/>
            <person name="Shibagaki N."/>
            <person name="Shinohara N."/>
            <person name="Shippen D.E."/>
            <person name="Soerensen I."/>
            <person name="Sotooka R."/>
            <person name="Sugimoto N."/>
            <person name="Sugita M."/>
            <person name="Sumikawa N."/>
            <person name="Tanurdzic M."/>
            <person name="Theissen G."/>
            <person name="Ulvskov P."/>
            <person name="Wakazuki S."/>
            <person name="Weng J.K."/>
            <person name="Willats W.W."/>
            <person name="Wipf D."/>
            <person name="Wolf P.G."/>
            <person name="Yang L."/>
            <person name="Zimmer A.D."/>
            <person name="Zhu Q."/>
            <person name="Mitros T."/>
            <person name="Hellsten U."/>
            <person name="Loque D."/>
            <person name="Otillar R."/>
            <person name="Salamov A."/>
            <person name="Schmutz J."/>
            <person name="Shapiro H."/>
            <person name="Lindquist E."/>
            <person name="Lucas S."/>
            <person name="Rokhsar D."/>
            <person name="Grigoriev I.V."/>
        </authorList>
    </citation>
    <scope>NUCLEOTIDE SEQUENCE [LARGE SCALE GENOMIC DNA]</scope>
</reference>
<proteinExistence type="predicted"/>
<dbReference type="InterPro" id="IPR033575">
    <property type="entry name" value="DDA1-like"/>
</dbReference>
<feature type="compositionally biased region" description="Pro residues" evidence="1">
    <location>
        <begin position="1"/>
        <end position="17"/>
    </location>
</feature>
<gene>
    <name evidence="2" type="ORF">SELMODRAFT_430862</name>
</gene>
<feature type="region of interest" description="Disordered" evidence="1">
    <location>
        <begin position="70"/>
        <end position="150"/>
    </location>
</feature>
<name>D8TAR8_SELML</name>
<feature type="compositionally biased region" description="Acidic residues" evidence="1">
    <location>
        <begin position="237"/>
        <end position="247"/>
    </location>
</feature>
<dbReference type="HOGENOM" id="CLU_266623_0_0_1"/>
<dbReference type="PANTHER" id="PTHR31879">
    <property type="entry name" value="DET1- AND DDB1-ASSOCIATED PROTEIN 1"/>
    <property type="match status" value="1"/>
</dbReference>
<feature type="region of interest" description="Disordered" evidence="1">
    <location>
        <begin position="1"/>
        <end position="38"/>
    </location>
</feature>
<feature type="compositionally biased region" description="Low complexity" evidence="1">
    <location>
        <begin position="787"/>
        <end position="807"/>
    </location>
</feature>
<feature type="compositionally biased region" description="Basic and acidic residues" evidence="1">
    <location>
        <begin position="623"/>
        <end position="658"/>
    </location>
</feature>
<feature type="compositionally biased region" description="Basic and acidic residues" evidence="1">
    <location>
        <begin position="119"/>
        <end position="134"/>
    </location>
</feature>
<evidence type="ECO:0000256" key="1">
    <source>
        <dbReference type="SAM" id="MobiDB-lite"/>
    </source>
</evidence>
<feature type="region of interest" description="Disordered" evidence="1">
    <location>
        <begin position="505"/>
        <end position="562"/>
    </location>
</feature>
<dbReference type="KEGG" id="smo:SELMODRAFT_430862"/>
<accession>D8TAR8</accession>
<sequence>MEEGTPPPVEEGVPPSPATTRRAEISRGKRPVSAPKINFHRHSLVAPTTTTATTALAVVTALVAESAAAAAAPDMGRTPALERNTPVPIQEHINGSRPMEVDHPNRRHHPEGRHKRSRERSPERAPDGRAEGRPHSGGSSRRRPIRDPVYSDFGTTRAERQHQLMHQEGEMPGTQPWPTNTIRVRKEITTTAECGRAVATPRTTPPGYQVLATAPSAVRIEELHQEAEAAGGSPAEETPEAPGEVEEGAPPPAEEGVPPSPATTGRAEISRGKRPVSAPKINIHRHSSVAPTTTTAATALAAATTLVAEFAAAAVAAPDMGRTPALQRNTPVPIQEHINGSRPMEVDRPNGRRHSEGGHKRSRERSPERAPDGRAEGRPHSGGSSRRRPIRDVLQTLTQYVTEDKLTQHLEGRLEAMEDRMRRVEDHPVYSDFGTTRAERQRQLTHQEGEMPGMQPRPTNTIRVRKEITTTAERGRAVATPRTTPPGYQVLATARSAVRIEELHQEAEAARGSPAEETPEALGEVEEGATPPAEEGVPPSPTTTRRAEISRGKRPVSAPKINFHHHSSVAPTMTTAATALAAATAPVAESAATAVAPDMGRTLALERNTPVPIQKHINGSRPMEVDRPNGRRHPEGGHKRSRERSPKRAPDGRAEGRLHSGGSSRRRPIRDVLQTLTQYVIEDELTQHLEGRLEAMEDRMRRVEDHPVYSDFGTTRAERQRQLTHQEGEMPGTQPRPTNTIRFRKEITTTAERGRAVATPRTTPPGYQVLATAPSAVRIEELHQEAEAAGGSPAEETPEAPGEVEGGAPPPAEEGVPPSPATTRRAEISRGKRPVSAPKINFHRHSLVAPTTTTAATALAAATAPVAESAAAATAPDMGRTPALERNTPVPIQEHINGSRPMEEVVRLPLEPPAFLLLVICMLPPPPDEALRCAMLKCSILYQPLVLFFTPLMKLSIYFFSEYFSYSCTGRNFHSSPNVRYGYKKAPPMRAVRGRNQRLRVLEKRKSSEVEEKQIVQLLDGLKLEDDKKVETCWRLGFFYELEGGELGIVYLFGDPSNLHEETASWFVLQVAKQSTTFFMTHFPAKDVPRFHKLVHTKGTFELANGSHKEPNASFSSIDDEEYPRCAIEVAYKNEDVETLKVEIKRWEYAVCRLAVEIKIESKGTSNALYVKLSYFWKEAGKRRKDLDFSPKVCSEDNRDKFRLTFPLSWLSANVEPKHDFLMEWDLYELQKHIMDLLFKEY</sequence>
<dbReference type="AlphaFoldDB" id="D8TAR8"/>
<dbReference type="GO" id="GO:0080008">
    <property type="term" value="C:Cul4-RING E3 ubiquitin ligase complex"/>
    <property type="evidence" value="ECO:0000318"/>
    <property type="project" value="GO_Central"/>
</dbReference>
<dbReference type="Proteomes" id="UP000001514">
    <property type="component" value="Unassembled WGS sequence"/>
</dbReference>
<dbReference type="PANTHER" id="PTHR31879:SF2">
    <property type="entry name" value="DET1- AND DDB1-ASSOCIATED PROTEIN 1"/>
    <property type="match status" value="1"/>
</dbReference>
<dbReference type="InParanoid" id="D8TAR8"/>
<protein>
    <submittedName>
        <fullName evidence="2">Uncharacterized protein</fullName>
    </submittedName>
</protein>
<dbReference type="EMBL" id="GL377704">
    <property type="protein sequence ID" value="EFJ06279.1"/>
    <property type="molecule type" value="Genomic_DNA"/>
</dbReference>
<organism evidence="3">
    <name type="scientific">Selaginella moellendorffii</name>
    <name type="common">Spikemoss</name>
    <dbReference type="NCBI Taxonomy" id="88036"/>
    <lineage>
        <taxon>Eukaryota</taxon>
        <taxon>Viridiplantae</taxon>
        <taxon>Streptophyta</taxon>
        <taxon>Embryophyta</taxon>
        <taxon>Tracheophyta</taxon>
        <taxon>Lycopodiopsida</taxon>
        <taxon>Selaginellales</taxon>
        <taxon>Selaginellaceae</taxon>
        <taxon>Selaginella</taxon>
    </lineage>
</organism>
<feature type="region of interest" description="Disordered" evidence="1">
    <location>
        <begin position="603"/>
        <end position="670"/>
    </location>
</feature>
<dbReference type="GO" id="GO:0032436">
    <property type="term" value="P:positive regulation of proteasomal ubiquitin-dependent protein catabolic process"/>
    <property type="evidence" value="ECO:0000318"/>
    <property type="project" value="GO_Central"/>
</dbReference>
<feature type="compositionally biased region" description="Pro residues" evidence="1">
    <location>
        <begin position="249"/>
        <end position="261"/>
    </location>
</feature>
<feature type="compositionally biased region" description="Acidic residues" evidence="1">
    <location>
        <begin position="517"/>
        <end position="527"/>
    </location>
</feature>